<dbReference type="EMBL" id="JACOOO010000005">
    <property type="protein sequence ID" value="MBC5628280.1"/>
    <property type="molecule type" value="Genomic_DNA"/>
</dbReference>
<dbReference type="Proteomes" id="UP000596929">
    <property type="component" value="Unassembled WGS sequence"/>
</dbReference>
<accession>A0ABR7DAW1</accession>
<sequence length="411" mass="48465">MISLHYRNLWWSLSSDFNIDMDTYSEGEKKKKEKEFNTLIDRIIKYIESFPEDISKRKIWRDKGNKYIDKIISTDGMFKLGIIDKDMKDKFIKATKEFISSSKKFDKNLSYEDIGQAMRNLWIVNMLQQAFGEEIKFTNAIFGYSMLYPYTDNYLDSIEVNKDKKIEFNNRFTKRLGGEKIIANNYHEEQVYRLVQLIEDDFDRENYPEVYRSLKLIHSAQINSLRQQEYNSIPYEKDILGISIEKGGASVIADGNLIRGEMTKNEEMFSCGYGFLLQLGDDLQDIKDDLKNDHITIMSQLAGKYYLDAIVNKLINLTIKVVDDAECFVCKNTKELKELIKNNCIYMILFAIIDNKEYFTQEYLENIKNYLPFTIEFCEGLKADISKKFKNLKKEYHGVEIEEIIMYFCEL</sequence>
<name>A0ABR7DAW1_9CLOT</name>
<evidence type="ECO:0000313" key="1">
    <source>
        <dbReference type="EMBL" id="MBC5628280.1"/>
    </source>
</evidence>
<keyword evidence="2" id="KW-1185">Reference proteome</keyword>
<gene>
    <name evidence="1" type="ORF">H8S20_05165</name>
</gene>
<protein>
    <submittedName>
        <fullName evidence="1">Uncharacterized protein</fullName>
    </submittedName>
</protein>
<proteinExistence type="predicted"/>
<organism evidence="1 2">
    <name type="scientific">Clostridium hominis</name>
    <dbReference type="NCBI Taxonomy" id="2763036"/>
    <lineage>
        <taxon>Bacteria</taxon>
        <taxon>Bacillati</taxon>
        <taxon>Bacillota</taxon>
        <taxon>Clostridia</taxon>
        <taxon>Eubacteriales</taxon>
        <taxon>Clostridiaceae</taxon>
        <taxon>Clostridium</taxon>
    </lineage>
</organism>
<reference evidence="1 2" key="1">
    <citation type="submission" date="2020-08" db="EMBL/GenBank/DDBJ databases">
        <title>Genome public.</title>
        <authorList>
            <person name="Liu C."/>
            <person name="Sun Q."/>
        </authorList>
    </citation>
    <scope>NUCLEOTIDE SEQUENCE [LARGE SCALE GENOMIC DNA]</scope>
    <source>
        <strain evidence="1 2">NSJ-6</strain>
    </source>
</reference>
<evidence type="ECO:0000313" key="2">
    <source>
        <dbReference type="Proteomes" id="UP000596929"/>
    </source>
</evidence>
<comment type="caution">
    <text evidence="1">The sequence shown here is derived from an EMBL/GenBank/DDBJ whole genome shotgun (WGS) entry which is preliminary data.</text>
</comment>